<dbReference type="Proteomes" id="UP001500843">
    <property type="component" value="Unassembled WGS sequence"/>
</dbReference>
<evidence type="ECO:0000256" key="2">
    <source>
        <dbReference type="ARBA" id="ARBA00023125"/>
    </source>
</evidence>
<dbReference type="EMBL" id="BAABHM010000012">
    <property type="protein sequence ID" value="GAA4705328.1"/>
    <property type="molecule type" value="Genomic_DNA"/>
</dbReference>
<name>A0ABP8XDA9_9MICO</name>
<evidence type="ECO:0000256" key="1">
    <source>
        <dbReference type="ARBA" id="ARBA00023015"/>
    </source>
</evidence>
<proteinExistence type="predicted"/>
<dbReference type="SUPFAM" id="SSF46689">
    <property type="entry name" value="Homeodomain-like"/>
    <property type="match status" value="1"/>
</dbReference>
<protein>
    <recommendedName>
        <fullName evidence="5">HTH tetR-type domain-containing protein</fullName>
    </recommendedName>
</protein>
<keyword evidence="7" id="KW-1185">Reference proteome</keyword>
<dbReference type="PRINTS" id="PR00455">
    <property type="entry name" value="HTHTETR"/>
</dbReference>
<dbReference type="Gene3D" id="1.10.357.10">
    <property type="entry name" value="Tetracycline Repressor, domain 2"/>
    <property type="match status" value="1"/>
</dbReference>
<dbReference type="PROSITE" id="PS01081">
    <property type="entry name" value="HTH_TETR_1"/>
    <property type="match status" value="1"/>
</dbReference>
<keyword evidence="2 4" id="KW-0238">DNA-binding</keyword>
<dbReference type="PANTHER" id="PTHR30055:SF151">
    <property type="entry name" value="TRANSCRIPTIONAL REGULATORY PROTEIN"/>
    <property type="match status" value="1"/>
</dbReference>
<dbReference type="PANTHER" id="PTHR30055">
    <property type="entry name" value="HTH-TYPE TRANSCRIPTIONAL REGULATOR RUTR"/>
    <property type="match status" value="1"/>
</dbReference>
<dbReference type="RefSeq" id="WP_253869536.1">
    <property type="nucleotide sequence ID" value="NZ_BAABHM010000012.1"/>
</dbReference>
<dbReference type="InterPro" id="IPR023772">
    <property type="entry name" value="DNA-bd_HTH_TetR-type_CS"/>
</dbReference>
<evidence type="ECO:0000313" key="7">
    <source>
        <dbReference type="Proteomes" id="UP001500843"/>
    </source>
</evidence>
<evidence type="ECO:0000256" key="3">
    <source>
        <dbReference type="ARBA" id="ARBA00023163"/>
    </source>
</evidence>
<dbReference type="Pfam" id="PF00440">
    <property type="entry name" value="TetR_N"/>
    <property type="match status" value="1"/>
</dbReference>
<dbReference type="InterPro" id="IPR009057">
    <property type="entry name" value="Homeodomain-like_sf"/>
</dbReference>
<dbReference type="PROSITE" id="PS50977">
    <property type="entry name" value="HTH_TETR_2"/>
    <property type="match status" value="1"/>
</dbReference>
<feature type="DNA-binding region" description="H-T-H motif" evidence="4">
    <location>
        <begin position="28"/>
        <end position="47"/>
    </location>
</feature>
<keyword evidence="3" id="KW-0804">Transcription</keyword>
<comment type="caution">
    <text evidence="6">The sequence shown here is derived from an EMBL/GenBank/DDBJ whole genome shotgun (WGS) entry which is preliminary data.</text>
</comment>
<sequence>MVDGETRRDALLDAAVGLLMSRGYDKLTMVDVAEAADLSRTVVYRHFASKRELVDAVAARALSVYTVRWRKELGAEPRPGTAASIFGAAFRVVSDDPLLAAIATRDRDVFGRYLRDPDAAMPGPAGLGLLGQFLGAMQQVGAVRQGVDLASVAVVLDALTAAVLHAIQEHQGRLDGPSPEALIDTVTEMIDRMLTPEAPDTEAVLALIDERLGRTP</sequence>
<feature type="domain" description="HTH tetR-type" evidence="5">
    <location>
        <begin position="5"/>
        <end position="65"/>
    </location>
</feature>
<evidence type="ECO:0000259" key="5">
    <source>
        <dbReference type="PROSITE" id="PS50977"/>
    </source>
</evidence>
<reference evidence="7" key="1">
    <citation type="journal article" date="2019" name="Int. J. Syst. Evol. Microbiol.">
        <title>The Global Catalogue of Microorganisms (GCM) 10K type strain sequencing project: providing services to taxonomists for standard genome sequencing and annotation.</title>
        <authorList>
            <consortium name="The Broad Institute Genomics Platform"/>
            <consortium name="The Broad Institute Genome Sequencing Center for Infectious Disease"/>
            <person name="Wu L."/>
            <person name="Ma J."/>
        </authorList>
    </citation>
    <scope>NUCLEOTIDE SEQUENCE [LARGE SCALE GENOMIC DNA]</scope>
    <source>
        <strain evidence="7">JCM 17975</strain>
    </source>
</reference>
<dbReference type="InterPro" id="IPR001647">
    <property type="entry name" value="HTH_TetR"/>
</dbReference>
<accession>A0ABP8XDA9</accession>
<keyword evidence="1" id="KW-0805">Transcription regulation</keyword>
<gene>
    <name evidence="6" type="ORF">GCM10023198_28890</name>
</gene>
<organism evidence="6 7">
    <name type="scientific">Promicromonospora umidemergens</name>
    <dbReference type="NCBI Taxonomy" id="629679"/>
    <lineage>
        <taxon>Bacteria</taxon>
        <taxon>Bacillati</taxon>
        <taxon>Actinomycetota</taxon>
        <taxon>Actinomycetes</taxon>
        <taxon>Micrococcales</taxon>
        <taxon>Promicromonosporaceae</taxon>
        <taxon>Promicromonospora</taxon>
    </lineage>
</organism>
<dbReference type="InterPro" id="IPR050109">
    <property type="entry name" value="HTH-type_TetR-like_transc_reg"/>
</dbReference>
<evidence type="ECO:0000256" key="4">
    <source>
        <dbReference type="PROSITE-ProRule" id="PRU00335"/>
    </source>
</evidence>
<evidence type="ECO:0000313" key="6">
    <source>
        <dbReference type="EMBL" id="GAA4705328.1"/>
    </source>
</evidence>